<dbReference type="EMBL" id="BMIS01000018">
    <property type="protein sequence ID" value="GGE78173.1"/>
    <property type="molecule type" value="Genomic_DNA"/>
</dbReference>
<keyword evidence="2" id="KW-1185">Reference proteome</keyword>
<organism evidence="1 2">
    <name type="scientific">Nesterenkonia cremea</name>
    <dbReference type="NCBI Taxonomy" id="1882340"/>
    <lineage>
        <taxon>Bacteria</taxon>
        <taxon>Bacillati</taxon>
        <taxon>Actinomycetota</taxon>
        <taxon>Actinomycetes</taxon>
        <taxon>Micrococcales</taxon>
        <taxon>Micrococcaceae</taxon>
        <taxon>Nesterenkonia</taxon>
    </lineage>
</organism>
<proteinExistence type="predicted"/>
<evidence type="ECO:0000313" key="1">
    <source>
        <dbReference type="EMBL" id="GGE78173.1"/>
    </source>
</evidence>
<evidence type="ECO:0000313" key="2">
    <source>
        <dbReference type="Proteomes" id="UP000633136"/>
    </source>
</evidence>
<reference evidence="1" key="1">
    <citation type="journal article" date="2014" name="Int. J. Syst. Evol. Microbiol.">
        <title>Complete genome sequence of Corynebacterium casei LMG S-19264T (=DSM 44701T), isolated from a smear-ripened cheese.</title>
        <authorList>
            <consortium name="US DOE Joint Genome Institute (JGI-PGF)"/>
            <person name="Walter F."/>
            <person name="Albersmeier A."/>
            <person name="Kalinowski J."/>
            <person name="Ruckert C."/>
        </authorList>
    </citation>
    <scope>NUCLEOTIDE SEQUENCE</scope>
    <source>
        <strain evidence="1">CGMCC 1.15388</strain>
    </source>
</reference>
<accession>A0A917ETF4</accession>
<sequence length="108" mass="11001">MGGIAEHDALIPCALGITRILGSAGAGFQGVEHSLSDLSGLLADGDIDSDSFAVETIGRGIVADADQGIANQSRDLYLAGGGHLTGNLRQTGCGQRFHSNSRVGVHSQ</sequence>
<gene>
    <name evidence="1" type="ORF">GCM10011401_26800</name>
</gene>
<comment type="caution">
    <text evidence="1">The sequence shown here is derived from an EMBL/GenBank/DDBJ whole genome shotgun (WGS) entry which is preliminary data.</text>
</comment>
<dbReference type="Proteomes" id="UP000633136">
    <property type="component" value="Unassembled WGS sequence"/>
</dbReference>
<protein>
    <submittedName>
        <fullName evidence="1">Uncharacterized protein</fullName>
    </submittedName>
</protein>
<dbReference type="AlphaFoldDB" id="A0A917ETF4"/>
<name>A0A917ETF4_9MICC</name>
<reference evidence="1" key="2">
    <citation type="submission" date="2020-09" db="EMBL/GenBank/DDBJ databases">
        <authorList>
            <person name="Sun Q."/>
            <person name="Zhou Y."/>
        </authorList>
    </citation>
    <scope>NUCLEOTIDE SEQUENCE</scope>
    <source>
        <strain evidence="1">CGMCC 1.15388</strain>
    </source>
</reference>